<feature type="domain" description="Rhodanese" evidence="4">
    <location>
        <begin position="190"/>
        <end position="297"/>
    </location>
</feature>
<feature type="chain" id="PRO_5039541907" evidence="3">
    <location>
        <begin position="27"/>
        <end position="460"/>
    </location>
</feature>
<feature type="domain" description="Rhodanese" evidence="4">
    <location>
        <begin position="331"/>
        <end position="453"/>
    </location>
</feature>
<proteinExistence type="predicted"/>
<dbReference type="CDD" id="cd01448">
    <property type="entry name" value="TST_Repeat_1"/>
    <property type="match status" value="1"/>
</dbReference>
<dbReference type="InterPro" id="IPR045078">
    <property type="entry name" value="TST/MPST-like"/>
</dbReference>
<dbReference type="EC" id="2.8.1.1" evidence="5"/>
<dbReference type="EMBL" id="MKIE01000005">
    <property type="protein sequence ID" value="OHW61997.1"/>
    <property type="molecule type" value="Genomic_DNA"/>
</dbReference>
<dbReference type="Gene3D" id="3.40.250.10">
    <property type="entry name" value="Rhodanese-like domain"/>
    <property type="match status" value="3"/>
</dbReference>
<dbReference type="PANTHER" id="PTHR11364:SF27">
    <property type="entry name" value="SULFURTRANSFERASE"/>
    <property type="match status" value="1"/>
</dbReference>
<feature type="domain" description="Rhodanese" evidence="4">
    <location>
        <begin position="54"/>
        <end position="162"/>
    </location>
</feature>
<dbReference type="InterPro" id="IPR001763">
    <property type="entry name" value="Rhodanese-like_dom"/>
</dbReference>
<dbReference type="PANTHER" id="PTHR11364">
    <property type="entry name" value="THIOSULFATE SULFERTANSFERASE"/>
    <property type="match status" value="1"/>
</dbReference>
<dbReference type="AlphaFoldDB" id="A0A1S1V765"/>
<dbReference type="SUPFAM" id="SSF52821">
    <property type="entry name" value="Rhodanese/Cell cycle control phosphatase"/>
    <property type="match status" value="3"/>
</dbReference>
<name>A0A1S1V765_9FIRM</name>
<feature type="signal peptide" evidence="3">
    <location>
        <begin position="1"/>
        <end position="26"/>
    </location>
</feature>
<dbReference type="PROSITE" id="PS51257">
    <property type="entry name" value="PROKAR_LIPOPROTEIN"/>
    <property type="match status" value="1"/>
</dbReference>
<protein>
    <submittedName>
        <fullName evidence="5">Thiosulfate sulfurtransferase YnjE</fullName>
        <ecNumber evidence="5">2.8.1.1</ecNumber>
    </submittedName>
</protein>
<organism evidence="5 6">
    <name type="scientific">Andreesenia angusta</name>
    <dbReference type="NCBI Taxonomy" id="39480"/>
    <lineage>
        <taxon>Bacteria</taxon>
        <taxon>Bacillati</taxon>
        <taxon>Bacillota</taxon>
        <taxon>Tissierellia</taxon>
        <taxon>Tissierellales</taxon>
        <taxon>Gottschalkiaceae</taxon>
        <taxon>Andreesenia</taxon>
    </lineage>
</organism>
<evidence type="ECO:0000313" key="5">
    <source>
        <dbReference type="EMBL" id="OHW61997.1"/>
    </source>
</evidence>
<reference evidence="5 6" key="1">
    <citation type="submission" date="2016-09" db="EMBL/GenBank/DDBJ databases">
        <title>Genome sequence of Eubacterium angustum.</title>
        <authorList>
            <person name="Poehlein A."/>
            <person name="Daniel R."/>
        </authorList>
    </citation>
    <scope>NUCLEOTIDE SEQUENCE [LARGE SCALE GENOMIC DNA]</scope>
    <source>
        <strain evidence="5 6">DSM 1989</strain>
    </source>
</reference>
<accession>A0A1S1V765</accession>
<keyword evidence="2" id="KW-0677">Repeat</keyword>
<evidence type="ECO:0000256" key="1">
    <source>
        <dbReference type="ARBA" id="ARBA00022679"/>
    </source>
</evidence>
<dbReference type="STRING" id="39480.EUAN_14450"/>
<dbReference type="RefSeq" id="WP_211266308.1">
    <property type="nucleotide sequence ID" value="NZ_MKIE01000005.1"/>
</dbReference>
<comment type="caution">
    <text evidence="5">The sequence shown here is derived from an EMBL/GenBank/DDBJ whole genome shotgun (WGS) entry which is preliminary data.</text>
</comment>
<dbReference type="SMART" id="SM00450">
    <property type="entry name" value="RHOD"/>
    <property type="match status" value="3"/>
</dbReference>
<dbReference type="Proteomes" id="UP000180254">
    <property type="component" value="Unassembled WGS sequence"/>
</dbReference>
<keyword evidence="1 5" id="KW-0808">Transferase</keyword>
<keyword evidence="6" id="KW-1185">Reference proteome</keyword>
<evidence type="ECO:0000256" key="2">
    <source>
        <dbReference type="ARBA" id="ARBA00022737"/>
    </source>
</evidence>
<dbReference type="InterPro" id="IPR036873">
    <property type="entry name" value="Rhodanese-like_dom_sf"/>
</dbReference>
<evidence type="ECO:0000313" key="6">
    <source>
        <dbReference type="Proteomes" id="UP000180254"/>
    </source>
</evidence>
<dbReference type="Pfam" id="PF00581">
    <property type="entry name" value="Rhodanese"/>
    <property type="match status" value="3"/>
</dbReference>
<evidence type="ECO:0000256" key="3">
    <source>
        <dbReference type="SAM" id="SignalP"/>
    </source>
</evidence>
<evidence type="ECO:0000259" key="4">
    <source>
        <dbReference type="PROSITE" id="PS50206"/>
    </source>
</evidence>
<dbReference type="GO" id="GO:0004792">
    <property type="term" value="F:thiosulfate-cyanide sulfurtransferase activity"/>
    <property type="evidence" value="ECO:0007669"/>
    <property type="project" value="UniProtKB-EC"/>
</dbReference>
<gene>
    <name evidence="5" type="primary">ynjE</name>
    <name evidence="5" type="ORF">EUAN_14450</name>
</gene>
<dbReference type="PROSITE" id="PS50206">
    <property type="entry name" value="RHODANESE_3"/>
    <property type="match status" value="3"/>
</dbReference>
<sequence>MKKRNLILLLSMALTMAMIFSGCSTKNEEKKEADEAKTATVKTITTEELKENYKSEDWKVVDTRINDAYNGWTLEGVSRGGHIEGAVDFSANWLKVEKEKKDEILDEALKTKGIDTEKNIVLYDANGKDAKAVADYLSEKGYKNLYVYDVKEWAADESLPMAKYENYKAIVPASIVKEVIDGKKPESFENSGAIKIVEASWGEEDTSYAKGHVPTSFHVNTDWVEPPPAWMLANDEALAELAKKLGLKKDDTVIVTGEATMAAYRVALVMRYIGVEDVRVLNGGNAAWTSAGYELETTSNKPEPSDDFGGTIPGNPDLIDTIAEAKEGLENPDKFVLVDNRTWDEHIGKESGYSYHDKKGRIPGSIFGYAGKGDSTTLDYYRNIDDTMRNAYEISEMWKEAGIDTSKHLSFMCGSGWRAAEVLTYANAMGLEDVSLYSDGWIGWSNDASNPVETGEPKKQ</sequence>
<keyword evidence="3" id="KW-0732">Signal</keyword>